<dbReference type="GO" id="GO:0035251">
    <property type="term" value="F:UDP-glucosyltransferase activity"/>
    <property type="evidence" value="ECO:0007669"/>
    <property type="project" value="TreeGrafter"/>
</dbReference>
<organism evidence="2 3">
    <name type="scientific">Dioscorea zingiberensis</name>
    <dbReference type="NCBI Taxonomy" id="325984"/>
    <lineage>
        <taxon>Eukaryota</taxon>
        <taxon>Viridiplantae</taxon>
        <taxon>Streptophyta</taxon>
        <taxon>Embryophyta</taxon>
        <taxon>Tracheophyta</taxon>
        <taxon>Spermatophyta</taxon>
        <taxon>Magnoliopsida</taxon>
        <taxon>Liliopsida</taxon>
        <taxon>Dioscoreales</taxon>
        <taxon>Dioscoreaceae</taxon>
        <taxon>Dioscorea</taxon>
    </lineage>
</organism>
<protein>
    <submittedName>
        <fullName evidence="2">Uncharacterized protein</fullName>
    </submittedName>
</protein>
<comment type="caution">
    <text evidence="2">The sequence shown here is derived from an EMBL/GenBank/DDBJ whole genome shotgun (WGS) entry which is preliminary data.</text>
</comment>
<dbReference type="PANTHER" id="PTHR48047:SF19">
    <property type="entry name" value="GLYCOSYLTRANSFERASE"/>
    <property type="match status" value="1"/>
</dbReference>
<dbReference type="EMBL" id="JAGGNH010000003">
    <property type="protein sequence ID" value="KAJ0980057.1"/>
    <property type="molecule type" value="Genomic_DNA"/>
</dbReference>
<dbReference type="Gene3D" id="3.40.50.2000">
    <property type="entry name" value="Glycogen Phosphorylase B"/>
    <property type="match status" value="1"/>
</dbReference>
<gene>
    <name evidence="2" type="ORF">J5N97_015531</name>
</gene>
<evidence type="ECO:0000256" key="1">
    <source>
        <dbReference type="ARBA" id="ARBA00009995"/>
    </source>
</evidence>
<dbReference type="PANTHER" id="PTHR48047">
    <property type="entry name" value="GLYCOSYLTRANSFERASE"/>
    <property type="match status" value="1"/>
</dbReference>
<sequence length="308" mass="35259">MGSNDGHEPHPLRVFFIPFFATGHMIPMVDIALQQCHRARHSLQCRTHLRHHRRRCREWPSYPHSSLPLPLRRGRPPSQCGEHRLVPLADAPKIDAASLLTVGDHERLLRLHHPDAIVSDTHFYWATSIARDLRIPRIGFHAIGLFPDYVLSSLIRHLLHLSVGDLRPFTVCQASLTGLDGPPEFGLPPLRKHRHHPSHVHPHRGRKAYLGVVVNGLFEMESAYSDYYYKIDNMRTRFVVHGANCRPAESCPRWHRWAARKAMANRNAVHESGGRRSEGEVGECTHARELVLLLSGLEMRRYLKFGSQ</sequence>
<name>A0A9D5HL92_9LILI</name>
<accession>A0A9D5HL92</accession>
<dbReference type="AlphaFoldDB" id="A0A9D5HL92"/>
<evidence type="ECO:0000313" key="2">
    <source>
        <dbReference type="EMBL" id="KAJ0980057.1"/>
    </source>
</evidence>
<dbReference type="Proteomes" id="UP001085076">
    <property type="component" value="Miscellaneous, Linkage group lg03"/>
</dbReference>
<dbReference type="OrthoDB" id="5835829at2759"/>
<reference evidence="2" key="2">
    <citation type="journal article" date="2022" name="Hortic Res">
        <title>The genome of Dioscorea zingiberensis sheds light on the biosynthesis, origin and evolution of the medicinally important diosgenin saponins.</title>
        <authorList>
            <person name="Li Y."/>
            <person name="Tan C."/>
            <person name="Li Z."/>
            <person name="Guo J."/>
            <person name="Li S."/>
            <person name="Chen X."/>
            <person name="Wang C."/>
            <person name="Dai X."/>
            <person name="Yang H."/>
            <person name="Song W."/>
            <person name="Hou L."/>
            <person name="Xu J."/>
            <person name="Tong Z."/>
            <person name="Xu A."/>
            <person name="Yuan X."/>
            <person name="Wang W."/>
            <person name="Yang Q."/>
            <person name="Chen L."/>
            <person name="Sun Z."/>
            <person name="Wang K."/>
            <person name="Pan B."/>
            <person name="Chen J."/>
            <person name="Bao Y."/>
            <person name="Liu F."/>
            <person name="Qi X."/>
            <person name="Gang D.R."/>
            <person name="Wen J."/>
            <person name="Li J."/>
        </authorList>
    </citation>
    <scope>NUCLEOTIDE SEQUENCE</scope>
    <source>
        <strain evidence="2">Dzin_1.0</strain>
    </source>
</reference>
<reference evidence="2" key="1">
    <citation type="submission" date="2021-03" db="EMBL/GenBank/DDBJ databases">
        <authorList>
            <person name="Li Z."/>
            <person name="Yang C."/>
        </authorList>
    </citation>
    <scope>NUCLEOTIDE SEQUENCE</scope>
    <source>
        <strain evidence="2">Dzin_1.0</strain>
        <tissue evidence="2">Leaf</tissue>
    </source>
</reference>
<evidence type="ECO:0000313" key="3">
    <source>
        <dbReference type="Proteomes" id="UP001085076"/>
    </source>
</evidence>
<comment type="similarity">
    <text evidence="1">Belongs to the UDP-glycosyltransferase family.</text>
</comment>
<dbReference type="SUPFAM" id="SSF53756">
    <property type="entry name" value="UDP-Glycosyltransferase/glycogen phosphorylase"/>
    <property type="match status" value="1"/>
</dbReference>
<proteinExistence type="inferred from homology"/>
<keyword evidence="3" id="KW-1185">Reference proteome</keyword>